<evidence type="ECO:0000259" key="3">
    <source>
        <dbReference type="Pfam" id="PF13360"/>
    </source>
</evidence>
<dbReference type="PANTHER" id="PTHR34512:SF30">
    <property type="entry name" value="OUTER MEMBRANE PROTEIN ASSEMBLY FACTOR BAMB"/>
    <property type="match status" value="1"/>
</dbReference>
<evidence type="ECO:0000313" key="5">
    <source>
        <dbReference type="Proteomes" id="UP000315010"/>
    </source>
</evidence>
<keyword evidence="2" id="KW-0472">Membrane</keyword>
<dbReference type="Proteomes" id="UP000315010">
    <property type="component" value="Unassembled WGS sequence"/>
</dbReference>
<dbReference type="InterPro" id="IPR015943">
    <property type="entry name" value="WD40/YVTN_repeat-like_dom_sf"/>
</dbReference>
<protein>
    <submittedName>
        <fullName evidence="4">Outer membrane biogenesis protein BamB</fullName>
    </submittedName>
</protein>
<dbReference type="Pfam" id="PF13360">
    <property type="entry name" value="PQQ_2"/>
    <property type="match status" value="1"/>
</dbReference>
<keyword evidence="2" id="KW-0812">Transmembrane</keyword>
<accession>A0A5C5YX80</accession>
<comment type="caution">
    <text evidence="4">The sequence shown here is derived from an EMBL/GenBank/DDBJ whole genome shotgun (WGS) entry which is preliminary data.</text>
</comment>
<dbReference type="AlphaFoldDB" id="A0A5C5YX80"/>
<gene>
    <name evidence="4" type="ORF">CA13_05610</name>
</gene>
<dbReference type="EMBL" id="SJPJ01000001">
    <property type="protein sequence ID" value="TWT79163.1"/>
    <property type="molecule type" value="Genomic_DNA"/>
</dbReference>
<evidence type="ECO:0000256" key="1">
    <source>
        <dbReference type="SAM" id="MobiDB-lite"/>
    </source>
</evidence>
<dbReference type="Gene3D" id="2.130.10.10">
    <property type="entry name" value="YVTN repeat-like/Quinoprotein amine dehydrogenase"/>
    <property type="match status" value="1"/>
</dbReference>
<dbReference type="InterPro" id="IPR002372">
    <property type="entry name" value="PQQ_rpt_dom"/>
</dbReference>
<feature type="domain" description="Pyrrolo-quinoline quinone repeat" evidence="3">
    <location>
        <begin position="376"/>
        <end position="453"/>
    </location>
</feature>
<feature type="compositionally biased region" description="Gly residues" evidence="1">
    <location>
        <begin position="584"/>
        <end position="594"/>
    </location>
</feature>
<evidence type="ECO:0000256" key="2">
    <source>
        <dbReference type="SAM" id="Phobius"/>
    </source>
</evidence>
<reference evidence="4 5" key="1">
    <citation type="submission" date="2019-02" db="EMBL/GenBank/DDBJ databases">
        <title>Deep-cultivation of Planctomycetes and their phenomic and genomic characterization uncovers novel biology.</title>
        <authorList>
            <person name="Wiegand S."/>
            <person name="Jogler M."/>
            <person name="Boedeker C."/>
            <person name="Pinto D."/>
            <person name="Vollmers J."/>
            <person name="Rivas-Marin E."/>
            <person name="Kohn T."/>
            <person name="Peeters S.H."/>
            <person name="Heuer A."/>
            <person name="Rast P."/>
            <person name="Oberbeckmann S."/>
            <person name="Bunk B."/>
            <person name="Jeske O."/>
            <person name="Meyerdierks A."/>
            <person name="Storesund J.E."/>
            <person name="Kallscheuer N."/>
            <person name="Luecker S."/>
            <person name="Lage O.M."/>
            <person name="Pohl T."/>
            <person name="Merkel B.J."/>
            <person name="Hornburger P."/>
            <person name="Mueller R.-W."/>
            <person name="Bruemmer F."/>
            <person name="Labrenz M."/>
            <person name="Spormann A.M."/>
            <person name="Op Den Camp H."/>
            <person name="Overmann J."/>
            <person name="Amann R."/>
            <person name="Jetten M.S.M."/>
            <person name="Mascher T."/>
            <person name="Medema M.H."/>
            <person name="Devos D.P."/>
            <person name="Kaster A.-K."/>
            <person name="Ovreas L."/>
            <person name="Rohde M."/>
            <person name="Galperin M.Y."/>
            <person name="Jogler C."/>
        </authorList>
    </citation>
    <scope>NUCLEOTIDE SEQUENCE [LARGE SCALE GENOMIC DNA]</scope>
    <source>
        <strain evidence="4 5">CA13</strain>
    </source>
</reference>
<dbReference type="InterPro" id="IPR011044">
    <property type="entry name" value="Quino_amine_DH_bsu"/>
</dbReference>
<keyword evidence="5" id="KW-1185">Reference proteome</keyword>
<proteinExistence type="predicted"/>
<evidence type="ECO:0000313" key="4">
    <source>
        <dbReference type="EMBL" id="TWT79163.1"/>
    </source>
</evidence>
<name>A0A5C5YX80_9BACT</name>
<dbReference type="SUPFAM" id="SSF50969">
    <property type="entry name" value="YVTN repeat-like/Quinoprotein amine dehydrogenase"/>
    <property type="match status" value="1"/>
</dbReference>
<organism evidence="4 5">
    <name type="scientific">Novipirellula herctigrandis</name>
    <dbReference type="NCBI Taxonomy" id="2527986"/>
    <lineage>
        <taxon>Bacteria</taxon>
        <taxon>Pseudomonadati</taxon>
        <taxon>Planctomycetota</taxon>
        <taxon>Planctomycetia</taxon>
        <taxon>Pirellulales</taxon>
        <taxon>Pirellulaceae</taxon>
        <taxon>Novipirellula</taxon>
    </lineage>
</organism>
<dbReference type="PANTHER" id="PTHR34512">
    <property type="entry name" value="CELL SURFACE PROTEIN"/>
    <property type="match status" value="1"/>
</dbReference>
<keyword evidence="2" id="KW-1133">Transmembrane helix</keyword>
<sequence>MSLTCQPIHHFPGQTRVADRSTSRIRPAAMLRAAMLPAVMLPAVMLRAAMLRAVMLRAAMLPAVIVGAALLWTGLFATTSGAAEFFTNAQASRLGLVEVWRRQIEVPLNAQSIVEQQLYVHINNPRQYVEVVRGLKTAEDTGEESADAKASETPADQDSKPQSPLAELDVLLRIPTDRVNSFGQPIGKEEAERLARNEIRRLKRRGIEARIENRTVSRVMLYTLSDDGTVDCRDAETGEPSWMVRVGERRFGYIGMGVGEEYATIVNGGNVIELDVNNGEIVTQTTTTNTPMYGAVQCEGYTIFATIRNGIEAYPLVDPTLIPFRETVAGRALKLPVIAPGSTRLAWATDQGFVYCMEAGGAEPVVLFRLKTDGIVSGRLAAASGRRFFFGSEAGQVYAVKGTRSGKVLWSRPYGEPFFEEPVVEGNQLLIRSAYGNLFSLDTETGLLTWDDVATGVDHLFGVVDGKIYATTTTSSIGVWDLKTGRRIETLTGMRPQKVLRNIATDRLYLVGSSGHVQCLRPDRPSAELPSLGKGFGEDLMELEAELVEAKPEKEVEVQEDFTPDSGADPFGGDADPFGSGADPFGGGSDPFGS</sequence>
<feature type="region of interest" description="Disordered" evidence="1">
    <location>
        <begin position="140"/>
        <end position="162"/>
    </location>
</feature>
<feature type="transmembrane region" description="Helical" evidence="2">
    <location>
        <begin position="58"/>
        <end position="77"/>
    </location>
</feature>
<feature type="region of interest" description="Disordered" evidence="1">
    <location>
        <begin position="551"/>
        <end position="594"/>
    </location>
</feature>
<dbReference type="RefSeq" id="WP_419193850.1">
    <property type="nucleotide sequence ID" value="NZ_SJPJ01000001.1"/>
</dbReference>